<gene>
    <name evidence="10" type="ORF">FWILDA_LOCUS858</name>
</gene>
<dbReference type="SUPFAM" id="SSF57889">
    <property type="entry name" value="Cysteine-rich domain"/>
    <property type="match status" value="1"/>
</dbReference>
<sequence length="1158" mass="130366">MSDNASLNYDNDDSVDPCCMGCGFLIEEGNVVAFGEGIWHVQCFQCAKCHSLVVHDSNVLLLSDGNPICENCSYSCHVCKKPILDEAIMTGQELKKSSRDESFHVDCFCCRQCRKKIDDLIYAKTNQGIYCMTCHNERVNKAKKAKERDNSNPPPILEKSLPSLPIEIESKKSNRLESPNNTLHPKRSFERNDNSPSISPKTSSDTLEHIPKARTLPPSNYGIGRRHSRLFDASSLSDVFKQKVTSNASKALEQITGKPNGLTKSDSLIDKHKNRGDPSENLKKSSIFSKRNESLDNLSKIWPTKNREITDAHFRNSSISSLRSEPYDGGRTFSISSQRSDITDIVSRQNEADNSSRKPGFPSSRKAKLPQNQAQLPHIDENAANVQLNSSSNGEYIPRSNSPVTPNSNSPTSPRFPSPSHTYSLDNILSPVPRKSSYYNGLEVGPPVLPPLSFSNEKDDLTKLVAGNNKNENRKLKHRSFIGEFPKDKNFKMLNGIDSVDFEDFSSGSSPLSPDRKNSGSSITSLSSRENEITIIEPDDMPVEELKKALADTKKKLKTSQMAHDESSHVREELNNEITLRKKSELTIEKMRIYLDKQSQQIEELTKEGVEKDQLIKDSSLTKQKLQEMQNELREMNMQKELIIKEIEGLAKEKQAGLAGTFSSNPNSNSTNNLPASLAKHISTHLDEVKQSYLSEIRSLQSELDTLKYETEQFRYKRDQFVEEAQTLNEKNLELADMNNDLLKQIESHHKVKGFNFFKSNKPHGHHHTDSGSNHGKAFGHHKSPSIYNYEVDVPDNASVDPLQKVAHRNSIGRGATPKKFKWKKGGKVLNKLLANANVVVNDVKPYMMGTISATSNISLPTVTNENRSEANKKMFNQMLQNHEMNRAHNWQQFNLMSSLKCDYCHEKMGSSAELRCSACSFVVHIKCSHNVPVNCSMADNDSDSAYNVNTNSIFGNDLTKQSESDGVDIPYVVQKCIKAVEIRGMDLEGIYRKSGGALQIRAIISAFENGIEFDLDDPDLFNDISAVTSVLKQYLRELPNPLFTYEFYSNFLELVPMSNCEEKAEKFREIFSQLPKANYATIKYLFEHLYRVKELEAKNLMTTKNLSVVFGPTLLRGSNPSSEILDMNFKNALVEYIVEHTDVLFSNNEEKIKPGFI</sequence>
<feature type="compositionally biased region" description="Low complexity" evidence="6">
    <location>
        <begin position="398"/>
        <end position="420"/>
    </location>
</feature>
<dbReference type="PROSITE" id="PS50023">
    <property type="entry name" value="LIM_DOMAIN_2"/>
    <property type="match status" value="1"/>
</dbReference>
<keyword evidence="11" id="KW-1185">Reference proteome</keyword>
<feature type="coiled-coil region" evidence="5">
    <location>
        <begin position="588"/>
        <end position="653"/>
    </location>
</feature>
<feature type="region of interest" description="Disordered" evidence="6">
    <location>
        <begin position="390"/>
        <end position="421"/>
    </location>
</feature>
<dbReference type="PANTHER" id="PTHR46075:SF2">
    <property type="entry name" value="RHO GTPASE ACTIVATING PROTEIN AT 5A, ISOFORM A"/>
    <property type="match status" value="1"/>
</dbReference>
<dbReference type="Pfam" id="PF00620">
    <property type="entry name" value="RhoGAP"/>
    <property type="match status" value="1"/>
</dbReference>
<dbReference type="Gene3D" id="1.10.555.10">
    <property type="entry name" value="Rho GTPase activation protein"/>
    <property type="match status" value="1"/>
</dbReference>
<feature type="region of interest" description="Disordered" evidence="6">
    <location>
        <begin position="143"/>
        <end position="224"/>
    </location>
</feature>
<dbReference type="CDD" id="cd08368">
    <property type="entry name" value="LIM"/>
    <property type="match status" value="1"/>
</dbReference>
<evidence type="ECO:0000256" key="1">
    <source>
        <dbReference type="ARBA" id="ARBA00022468"/>
    </source>
</evidence>
<evidence type="ECO:0000256" key="6">
    <source>
        <dbReference type="SAM" id="MobiDB-lite"/>
    </source>
</evidence>
<feature type="region of interest" description="Disordered" evidence="6">
    <location>
        <begin position="256"/>
        <end position="288"/>
    </location>
</feature>
<dbReference type="EMBL" id="CAMKVN010000065">
    <property type="protein sequence ID" value="CAI2163022.1"/>
    <property type="molecule type" value="Genomic_DNA"/>
</dbReference>
<dbReference type="GO" id="GO:0005096">
    <property type="term" value="F:GTPase activator activity"/>
    <property type="evidence" value="ECO:0007669"/>
    <property type="project" value="UniProtKB-KW"/>
</dbReference>
<dbReference type="InterPro" id="IPR008936">
    <property type="entry name" value="Rho_GTPase_activation_prot"/>
</dbReference>
<evidence type="ECO:0000256" key="5">
    <source>
        <dbReference type="SAM" id="Coils"/>
    </source>
</evidence>
<dbReference type="InterPro" id="IPR001781">
    <property type="entry name" value="Znf_LIM"/>
</dbReference>
<comment type="caution">
    <text evidence="10">The sequence shown here is derived from an EMBL/GenBank/DDBJ whole genome shotgun (WGS) entry which is preliminary data.</text>
</comment>
<dbReference type="PROSITE" id="PS00478">
    <property type="entry name" value="LIM_DOMAIN_1"/>
    <property type="match status" value="1"/>
</dbReference>
<feature type="compositionally biased region" description="Polar residues" evidence="6">
    <location>
        <begin position="519"/>
        <end position="528"/>
    </location>
</feature>
<feature type="domain" description="Phorbol-ester/DAG-type" evidence="8">
    <location>
        <begin position="888"/>
        <end position="936"/>
    </location>
</feature>
<feature type="region of interest" description="Disordered" evidence="6">
    <location>
        <begin position="760"/>
        <end position="784"/>
    </location>
</feature>
<keyword evidence="2 4" id="KW-0479">Metal-binding</keyword>
<evidence type="ECO:0000313" key="11">
    <source>
        <dbReference type="Proteomes" id="UP001153678"/>
    </source>
</evidence>
<dbReference type="SMART" id="SM00324">
    <property type="entry name" value="RhoGAP"/>
    <property type="match status" value="1"/>
</dbReference>
<dbReference type="SUPFAM" id="SSF48350">
    <property type="entry name" value="GTPase activation domain, GAP"/>
    <property type="match status" value="1"/>
</dbReference>
<dbReference type="CDD" id="cd00029">
    <property type="entry name" value="C1"/>
    <property type="match status" value="1"/>
</dbReference>
<dbReference type="GO" id="GO:0046872">
    <property type="term" value="F:metal ion binding"/>
    <property type="evidence" value="ECO:0007669"/>
    <property type="project" value="UniProtKB-KW"/>
</dbReference>
<feature type="domain" description="LIM zinc-binding" evidence="7">
    <location>
        <begin position="74"/>
        <end position="141"/>
    </location>
</feature>
<dbReference type="CDD" id="cd00159">
    <property type="entry name" value="RhoGAP"/>
    <property type="match status" value="1"/>
</dbReference>
<reference evidence="10" key="1">
    <citation type="submission" date="2022-08" db="EMBL/GenBank/DDBJ databases">
        <authorList>
            <person name="Kallberg Y."/>
            <person name="Tangrot J."/>
            <person name="Rosling A."/>
        </authorList>
    </citation>
    <scope>NUCLEOTIDE SEQUENCE</scope>
    <source>
        <strain evidence="10">Wild A</strain>
    </source>
</reference>
<dbReference type="PROSITE" id="PS50238">
    <property type="entry name" value="RHOGAP"/>
    <property type="match status" value="1"/>
</dbReference>
<organism evidence="10 11">
    <name type="scientific">Funneliformis geosporum</name>
    <dbReference type="NCBI Taxonomy" id="1117311"/>
    <lineage>
        <taxon>Eukaryota</taxon>
        <taxon>Fungi</taxon>
        <taxon>Fungi incertae sedis</taxon>
        <taxon>Mucoromycota</taxon>
        <taxon>Glomeromycotina</taxon>
        <taxon>Glomeromycetes</taxon>
        <taxon>Glomerales</taxon>
        <taxon>Glomeraceae</taxon>
        <taxon>Funneliformis</taxon>
    </lineage>
</organism>
<feature type="coiled-coil region" evidence="5">
    <location>
        <begin position="690"/>
        <end position="745"/>
    </location>
</feature>
<keyword evidence="3 4" id="KW-0862">Zinc</keyword>
<dbReference type="InterPro" id="IPR046349">
    <property type="entry name" value="C1-like_sf"/>
</dbReference>
<dbReference type="InterPro" id="IPR002219">
    <property type="entry name" value="PKC_DAG/PE"/>
</dbReference>
<dbReference type="Gene3D" id="3.30.60.20">
    <property type="match status" value="1"/>
</dbReference>
<feature type="region of interest" description="Disordered" evidence="6">
    <location>
        <begin position="505"/>
        <end position="533"/>
    </location>
</feature>
<evidence type="ECO:0000256" key="4">
    <source>
        <dbReference type="PROSITE-ProRule" id="PRU00125"/>
    </source>
</evidence>
<feature type="compositionally biased region" description="Basic and acidic residues" evidence="6">
    <location>
        <begin position="267"/>
        <end position="283"/>
    </location>
</feature>
<dbReference type="OrthoDB" id="79452at2759"/>
<dbReference type="Gene3D" id="2.10.110.10">
    <property type="entry name" value="Cysteine Rich Protein"/>
    <property type="match status" value="2"/>
</dbReference>
<dbReference type="InterPro" id="IPR000198">
    <property type="entry name" value="RhoGAP_dom"/>
</dbReference>
<dbReference type="SMART" id="SM00109">
    <property type="entry name" value="C1"/>
    <property type="match status" value="1"/>
</dbReference>
<dbReference type="Proteomes" id="UP001153678">
    <property type="component" value="Unassembled WGS sequence"/>
</dbReference>
<name>A0A9W4WHW5_9GLOM</name>
<protein>
    <submittedName>
        <fullName evidence="10">19589_t:CDS:1</fullName>
    </submittedName>
</protein>
<dbReference type="SMART" id="SM00132">
    <property type="entry name" value="LIM"/>
    <property type="match status" value="2"/>
</dbReference>
<feature type="compositionally biased region" description="Polar residues" evidence="6">
    <location>
        <begin position="333"/>
        <end position="349"/>
    </location>
</feature>
<evidence type="ECO:0000259" key="8">
    <source>
        <dbReference type="PROSITE" id="PS50081"/>
    </source>
</evidence>
<evidence type="ECO:0000256" key="3">
    <source>
        <dbReference type="ARBA" id="ARBA00022833"/>
    </source>
</evidence>
<accession>A0A9W4WHW5</accession>
<dbReference type="Pfam" id="PF00412">
    <property type="entry name" value="LIM"/>
    <property type="match status" value="2"/>
</dbReference>
<keyword evidence="4" id="KW-0440">LIM domain</keyword>
<dbReference type="PROSITE" id="PS00479">
    <property type="entry name" value="ZF_DAG_PE_1"/>
    <property type="match status" value="1"/>
</dbReference>
<dbReference type="PANTHER" id="PTHR46075">
    <property type="entry name" value="CHIMERIN FAMILY MEMBER"/>
    <property type="match status" value="1"/>
</dbReference>
<feature type="region of interest" description="Disordered" evidence="6">
    <location>
        <begin position="320"/>
        <end position="372"/>
    </location>
</feature>
<dbReference type="PROSITE" id="PS50081">
    <property type="entry name" value="ZF_DAG_PE_2"/>
    <property type="match status" value="1"/>
</dbReference>
<evidence type="ECO:0000313" key="10">
    <source>
        <dbReference type="EMBL" id="CAI2163022.1"/>
    </source>
</evidence>
<dbReference type="FunFam" id="1.10.555.10:FF:000043">
    <property type="entry name" value="Rho GTPase activator Rga"/>
    <property type="match status" value="1"/>
</dbReference>
<keyword evidence="5" id="KW-0175">Coiled coil</keyword>
<evidence type="ECO:0000259" key="9">
    <source>
        <dbReference type="PROSITE" id="PS50238"/>
    </source>
</evidence>
<proteinExistence type="predicted"/>
<dbReference type="Pfam" id="PF00130">
    <property type="entry name" value="C1_1"/>
    <property type="match status" value="1"/>
</dbReference>
<feature type="compositionally biased region" description="Polar residues" evidence="6">
    <location>
        <begin position="194"/>
        <end position="205"/>
    </location>
</feature>
<dbReference type="InterPro" id="IPR051854">
    <property type="entry name" value="Rho-type_GAP"/>
</dbReference>
<feature type="domain" description="Rho-GAP" evidence="9">
    <location>
        <begin position="957"/>
        <end position="1146"/>
    </location>
</feature>
<keyword evidence="1" id="KW-0343">GTPase activation</keyword>
<evidence type="ECO:0000259" key="7">
    <source>
        <dbReference type="PROSITE" id="PS50023"/>
    </source>
</evidence>
<evidence type="ECO:0000256" key="2">
    <source>
        <dbReference type="ARBA" id="ARBA00022723"/>
    </source>
</evidence>
<dbReference type="AlphaFoldDB" id="A0A9W4WHW5"/>
<dbReference type="GO" id="GO:0007165">
    <property type="term" value="P:signal transduction"/>
    <property type="evidence" value="ECO:0007669"/>
    <property type="project" value="InterPro"/>
</dbReference>